<protein>
    <submittedName>
        <fullName evidence="2">Uncharacterized protein</fullName>
    </submittedName>
</protein>
<evidence type="ECO:0000313" key="2">
    <source>
        <dbReference type="EMBL" id="MPC69299.1"/>
    </source>
</evidence>
<feature type="region of interest" description="Disordered" evidence="1">
    <location>
        <begin position="1"/>
        <end position="55"/>
    </location>
</feature>
<dbReference type="AlphaFoldDB" id="A0A5B7HHU7"/>
<accession>A0A5B7HHU7</accession>
<keyword evidence="3" id="KW-1185">Reference proteome</keyword>
<reference evidence="2 3" key="1">
    <citation type="submission" date="2019-05" db="EMBL/GenBank/DDBJ databases">
        <title>Another draft genome of Portunus trituberculatus and its Hox gene families provides insights of decapod evolution.</title>
        <authorList>
            <person name="Jeong J.-H."/>
            <person name="Song I."/>
            <person name="Kim S."/>
            <person name="Choi T."/>
            <person name="Kim D."/>
            <person name="Ryu S."/>
            <person name="Kim W."/>
        </authorList>
    </citation>
    <scope>NUCLEOTIDE SEQUENCE [LARGE SCALE GENOMIC DNA]</scope>
    <source>
        <tissue evidence="2">Muscle</tissue>
    </source>
</reference>
<dbReference type="Proteomes" id="UP000324222">
    <property type="component" value="Unassembled WGS sequence"/>
</dbReference>
<name>A0A5B7HHU7_PORTR</name>
<sequence length="85" mass="8721">MCPVIASLSPRTPAFPPLPSAISLPRASPPSLPPSHPPFPSPAQRTPATPALPSPHLALSTGTLWLPLPVTAVSFPCSPQAPSDM</sequence>
<evidence type="ECO:0000313" key="3">
    <source>
        <dbReference type="Proteomes" id="UP000324222"/>
    </source>
</evidence>
<dbReference type="EMBL" id="VSRR010029187">
    <property type="protein sequence ID" value="MPC69299.1"/>
    <property type="molecule type" value="Genomic_DNA"/>
</dbReference>
<comment type="caution">
    <text evidence="2">The sequence shown here is derived from an EMBL/GenBank/DDBJ whole genome shotgun (WGS) entry which is preliminary data.</text>
</comment>
<proteinExistence type="predicted"/>
<organism evidence="2 3">
    <name type="scientific">Portunus trituberculatus</name>
    <name type="common">Swimming crab</name>
    <name type="synonym">Neptunus trituberculatus</name>
    <dbReference type="NCBI Taxonomy" id="210409"/>
    <lineage>
        <taxon>Eukaryota</taxon>
        <taxon>Metazoa</taxon>
        <taxon>Ecdysozoa</taxon>
        <taxon>Arthropoda</taxon>
        <taxon>Crustacea</taxon>
        <taxon>Multicrustacea</taxon>
        <taxon>Malacostraca</taxon>
        <taxon>Eumalacostraca</taxon>
        <taxon>Eucarida</taxon>
        <taxon>Decapoda</taxon>
        <taxon>Pleocyemata</taxon>
        <taxon>Brachyura</taxon>
        <taxon>Eubrachyura</taxon>
        <taxon>Portunoidea</taxon>
        <taxon>Portunidae</taxon>
        <taxon>Portuninae</taxon>
        <taxon>Portunus</taxon>
    </lineage>
</organism>
<feature type="compositionally biased region" description="Pro residues" evidence="1">
    <location>
        <begin position="27"/>
        <end position="41"/>
    </location>
</feature>
<evidence type="ECO:0000256" key="1">
    <source>
        <dbReference type="SAM" id="MobiDB-lite"/>
    </source>
</evidence>
<gene>
    <name evidence="2" type="ORF">E2C01_063520</name>
</gene>